<dbReference type="Gene3D" id="3.20.20.70">
    <property type="entry name" value="Aldolase class I"/>
    <property type="match status" value="1"/>
</dbReference>
<evidence type="ECO:0000259" key="7">
    <source>
        <dbReference type="Pfam" id="PF00035"/>
    </source>
</evidence>
<protein>
    <submittedName>
        <fullName evidence="9">tRNA-dihydrouridine(20) synthase [NAD(P)+]-like</fullName>
    </submittedName>
</protein>
<evidence type="ECO:0000256" key="5">
    <source>
        <dbReference type="ARBA" id="ARBA00023002"/>
    </source>
</evidence>
<evidence type="ECO:0000256" key="3">
    <source>
        <dbReference type="ARBA" id="ARBA00022643"/>
    </source>
</evidence>
<feature type="compositionally biased region" description="Polar residues" evidence="6">
    <location>
        <begin position="530"/>
        <end position="539"/>
    </location>
</feature>
<feature type="domain" description="DUS-like FMN-binding" evidence="8">
    <location>
        <begin position="15"/>
        <end position="253"/>
    </location>
</feature>
<comment type="cofactor">
    <cofactor evidence="1">
        <name>FMN</name>
        <dbReference type="ChEBI" id="CHEBI:58210"/>
    </cofactor>
</comment>
<organism evidence="9 10">
    <name type="scientific">Elysia marginata</name>
    <dbReference type="NCBI Taxonomy" id="1093978"/>
    <lineage>
        <taxon>Eukaryota</taxon>
        <taxon>Metazoa</taxon>
        <taxon>Spiralia</taxon>
        <taxon>Lophotrochozoa</taxon>
        <taxon>Mollusca</taxon>
        <taxon>Gastropoda</taxon>
        <taxon>Heterobranchia</taxon>
        <taxon>Euthyneura</taxon>
        <taxon>Panpulmonata</taxon>
        <taxon>Sacoglossa</taxon>
        <taxon>Placobranchoidea</taxon>
        <taxon>Plakobranchidae</taxon>
        <taxon>Elysia</taxon>
    </lineage>
</organism>
<dbReference type="Pfam" id="PF00035">
    <property type="entry name" value="dsrm"/>
    <property type="match status" value="1"/>
</dbReference>
<dbReference type="Proteomes" id="UP000762676">
    <property type="component" value="Unassembled WGS sequence"/>
</dbReference>
<dbReference type="InterPro" id="IPR013785">
    <property type="entry name" value="Aldolase_TIM"/>
</dbReference>
<evidence type="ECO:0000256" key="2">
    <source>
        <dbReference type="ARBA" id="ARBA00022630"/>
    </source>
</evidence>
<keyword evidence="5" id="KW-0560">Oxidoreductase</keyword>
<dbReference type="InterPro" id="IPR018517">
    <property type="entry name" value="tRNA_hU_synthase_CS"/>
</dbReference>
<dbReference type="CDD" id="cd02801">
    <property type="entry name" value="DUS_like_FMN"/>
    <property type="match status" value="1"/>
</dbReference>
<evidence type="ECO:0000313" key="9">
    <source>
        <dbReference type="EMBL" id="GFR72824.1"/>
    </source>
</evidence>
<dbReference type="InterPro" id="IPR044463">
    <property type="entry name" value="DUS2_DSRM"/>
</dbReference>
<dbReference type="InterPro" id="IPR035587">
    <property type="entry name" value="DUS-like_FMN-bd"/>
</dbReference>
<keyword evidence="10" id="KW-1185">Reference proteome</keyword>
<dbReference type="Gene3D" id="3.30.160.20">
    <property type="match status" value="1"/>
</dbReference>
<dbReference type="PROSITE" id="PS01136">
    <property type="entry name" value="UPF0034"/>
    <property type="match status" value="1"/>
</dbReference>
<keyword evidence="4" id="KW-0819">tRNA processing</keyword>
<dbReference type="CDD" id="cd19871">
    <property type="entry name" value="DSRM_DUS2L"/>
    <property type="match status" value="1"/>
</dbReference>
<feature type="region of interest" description="Disordered" evidence="6">
    <location>
        <begin position="530"/>
        <end position="556"/>
    </location>
</feature>
<evidence type="ECO:0000259" key="8">
    <source>
        <dbReference type="Pfam" id="PF01207"/>
    </source>
</evidence>
<dbReference type="GO" id="GO:0017150">
    <property type="term" value="F:tRNA dihydrouridine synthase activity"/>
    <property type="evidence" value="ECO:0007669"/>
    <property type="project" value="InterPro"/>
</dbReference>
<evidence type="ECO:0000313" key="10">
    <source>
        <dbReference type="Proteomes" id="UP000762676"/>
    </source>
</evidence>
<gene>
    <name evidence="9" type="ORF">ElyMa_005716200</name>
</gene>
<dbReference type="PANTHER" id="PTHR45936:SF1">
    <property type="entry name" value="TRNA-DIHYDROURIDINE(20) SYNTHASE [NAD(P)+]-LIKE"/>
    <property type="match status" value="1"/>
</dbReference>
<feature type="compositionally biased region" description="Polar residues" evidence="6">
    <location>
        <begin position="546"/>
        <end position="556"/>
    </location>
</feature>
<evidence type="ECO:0000256" key="1">
    <source>
        <dbReference type="ARBA" id="ARBA00001917"/>
    </source>
</evidence>
<dbReference type="Pfam" id="PF01207">
    <property type="entry name" value="Dus"/>
    <property type="match status" value="1"/>
</dbReference>
<keyword evidence="3" id="KW-0288">FMN</keyword>
<dbReference type="GO" id="GO:0050660">
    <property type="term" value="F:flavin adenine dinucleotide binding"/>
    <property type="evidence" value="ECO:0007669"/>
    <property type="project" value="InterPro"/>
</dbReference>
<feature type="region of interest" description="Disordered" evidence="6">
    <location>
        <begin position="486"/>
        <end position="506"/>
    </location>
</feature>
<accession>A0AAV4FHL8</accession>
<name>A0AAV4FHL8_9GAST</name>
<dbReference type="InterPro" id="IPR052582">
    <property type="entry name" value="tRNA-DUS-like"/>
</dbReference>
<feature type="domain" description="DRBM" evidence="7">
    <location>
        <begin position="374"/>
        <end position="432"/>
    </location>
</feature>
<reference evidence="9 10" key="1">
    <citation type="journal article" date="2021" name="Elife">
        <title>Chloroplast acquisition without the gene transfer in kleptoplastic sea slugs, Plakobranchus ocellatus.</title>
        <authorList>
            <person name="Maeda T."/>
            <person name="Takahashi S."/>
            <person name="Yoshida T."/>
            <person name="Shimamura S."/>
            <person name="Takaki Y."/>
            <person name="Nagai Y."/>
            <person name="Toyoda A."/>
            <person name="Suzuki Y."/>
            <person name="Arimoto A."/>
            <person name="Ishii H."/>
            <person name="Satoh N."/>
            <person name="Nishiyama T."/>
            <person name="Hasebe M."/>
            <person name="Maruyama T."/>
            <person name="Minagawa J."/>
            <person name="Obokata J."/>
            <person name="Shigenobu S."/>
        </authorList>
    </citation>
    <scope>NUCLEOTIDE SEQUENCE [LARGE SCALE GENOMIC DNA]</scope>
</reference>
<sequence length="556" mass="61889">MSRYRNEAQYRGKTILAPMVRVGTLPMRLLALHYGADLVYCEEIIDKKILMCQPKVNELLGTTDFVLSDRTVVFRTCSSEKDRLIFQLGTCDSKRAVMAAKKIQGYVAGVDVNMGCPKEFSIKGGMGAALLTQPDQVKQILTALVTELRVPVTCKIRVLPDLQDTIELAKLIESTGVSALAVHGRTKTERSRDNNRDSYIKAIAEALTIPVIANGGSKVINSYSDIESFRSSTGAASVMVARAAEWNCSVFRREGPLSYRDVISSYLNYAFEYDNYEINTKYCVLQMLHDKMTEAPEADRCLTAKSLQDFAEIWGMEEEYCIILRKRKTKESEILRMAGGDSAGVKKRKVDGGLTCFELPVRFEKRFYSPTMTPKQILNNWSKNNHLGKPIYKTEERPTDRCFHSTVQLGDHLYTNPYWEKSKQLSEQSAAICCLIVNGQNDSRLAEPENESEQLRQKWRAAVVSPSFSCGQTDGVNTPEKCGFDDNIQTDTPLGKSTNTATVDGGSERLEDEVIVCPGSGDIQMNLSATGQQQNSSGMTKDEDIITSTQGEKTCS</sequence>
<proteinExistence type="predicted"/>
<dbReference type="GO" id="GO:0000049">
    <property type="term" value="F:tRNA binding"/>
    <property type="evidence" value="ECO:0007669"/>
    <property type="project" value="InterPro"/>
</dbReference>
<evidence type="ECO:0000256" key="4">
    <source>
        <dbReference type="ARBA" id="ARBA00022694"/>
    </source>
</evidence>
<dbReference type="SUPFAM" id="SSF54768">
    <property type="entry name" value="dsRNA-binding domain-like"/>
    <property type="match status" value="1"/>
</dbReference>
<dbReference type="EMBL" id="BMAT01011438">
    <property type="protein sequence ID" value="GFR72824.1"/>
    <property type="molecule type" value="Genomic_DNA"/>
</dbReference>
<dbReference type="GO" id="GO:0005737">
    <property type="term" value="C:cytoplasm"/>
    <property type="evidence" value="ECO:0007669"/>
    <property type="project" value="TreeGrafter"/>
</dbReference>
<dbReference type="PANTHER" id="PTHR45936">
    <property type="entry name" value="TRNA-DIHYDROURIDINE(20) SYNTHASE [NAD(P)+]-LIKE"/>
    <property type="match status" value="1"/>
</dbReference>
<dbReference type="InterPro" id="IPR014720">
    <property type="entry name" value="dsRBD_dom"/>
</dbReference>
<comment type="caution">
    <text evidence="9">The sequence shown here is derived from an EMBL/GenBank/DDBJ whole genome shotgun (WGS) entry which is preliminary data.</text>
</comment>
<keyword evidence="2" id="KW-0285">Flavoprotein</keyword>
<dbReference type="AlphaFoldDB" id="A0AAV4FHL8"/>
<dbReference type="SUPFAM" id="SSF51395">
    <property type="entry name" value="FMN-linked oxidoreductases"/>
    <property type="match status" value="1"/>
</dbReference>
<feature type="compositionally biased region" description="Polar residues" evidence="6">
    <location>
        <begin position="487"/>
        <end position="502"/>
    </location>
</feature>
<evidence type="ECO:0000256" key="6">
    <source>
        <dbReference type="SAM" id="MobiDB-lite"/>
    </source>
</evidence>